<evidence type="ECO:0000313" key="1">
    <source>
        <dbReference type="EMBL" id="VYT17559.1"/>
    </source>
</evidence>
<proteinExistence type="predicted"/>
<sequence length="81" mass="9345">MAKTTKTVDMEETLWRIKWACKKAQAVQIALETEYFGMAEPHGRELLSDYPLYSSYAQIVGDYLRQIMEEADRITGVPNDQ</sequence>
<name>A0A6N2UIS8_9FIRM</name>
<gene>
    <name evidence="1" type="ORF">AULFYP135_01958</name>
</gene>
<organism evidence="1">
    <name type="scientific">uncultured Anaerotruncus sp</name>
    <dbReference type="NCBI Taxonomy" id="905011"/>
    <lineage>
        <taxon>Bacteria</taxon>
        <taxon>Bacillati</taxon>
        <taxon>Bacillota</taxon>
        <taxon>Clostridia</taxon>
        <taxon>Eubacteriales</taxon>
        <taxon>Oscillospiraceae</taxon>
        <taxon>Anaerotruncus</taxon>
        <taxon>environmental samples</taxon>
    </lineage>
</organism>
<dbReference type="EMBL" id="CACRSL010000003">
    <property type="protein sequence ID" value="VYT17559.1"/>
    <property type="molecule type" value="Genomic_DNA"/>
</dbReference>
<protein>
    <submittedName>
        <fullName evidence="1">Uncharacterized protein</fullName>
    </submittedName>
</protein>
<dbReference type="AlphaFoldDB" id="A0A6N2UIS8"/>
<reference evidence="1" key="1">
    <citation type="submission" date="2019-11" db="EMBL/GenBank/DDBJ databases">
        <authorList>
            <person name="Feng L."/>
        </authorList>
    </citation>
    <scope>NUCLEOTIDE SEQUENCE</scope>
    <source>
        <strain evidence="1">AundefinedLFYP135</strain>
    </source>
</reference>
<accession>A0A6N2UIS8</accession>